<proteinExistence type="predicted"/>
<gene>
    <name evidence="1" type="ORF">AGERDE_LOCUS5996</name>
</gene>
<keyword evidence="2" id="KW-1185">Reference proteome</keyword>
<feature type="non-terminal residue" evidence="1">
    <location>
        <position position="1"/>
    </location>
</feature>
<evidence type="ECO:0000313" key="1">
    <source>
        <dbReference type="EMBL" id="CAG8537033.1"/>
    </source>
</evidence>
<dbReference type="EMBL" id="CAJVPL010000879">
    <property type="protein sequence ID" value="CAG8537033.1"/>
    <property type="molecule type" value="Genomic_DNA"/>
</dbReference>
<organism evidence="1 2">
    <name type="scientific">Ambispora gerdemannii</name>
    <dbReference type="NCBI Taxonomy" id="144530"/>
    <lineage>
        <taxon>Eukaryota</taxon>
        <taxon>Fungi</taxon>
        <taxon>Fungi incertae sedis</taxon>
        <taxon>Mucoromycota</taxon>
        <taxon>Glomeromycotina</taxon>
        <taxon>Glomeromycetes</taxon>
        <taxon>Archaeosporales</taxon>
        <taxon>Ambisporaceae</taxon>
        <taxon>Ambispora</taxon>
    </lineage>
</organism>
<dbReference type="AlphaFoldDB" id="A0A9N9APJ3"/>
<dbReference type="Proteomes" id="UP000789831">
    <property type="component" value="Unassembled WGS sequence"/>
</dbReference>
<protein>
    <submittedName>
        <fullName evidence="1">4748_t:CDS:1</fullName>
    </submittedName>
</protein>
<evidence type="ECO:0000313" key="2">
    <source>
        <dbReference type="Proteomes" id="UP000789831"/>
    </source>
</evidence>
<reference evidence="1" key="1">
    <citation type="submission" date="2021-06" db="EMBL/GenBank/DDBJ databases">
        <authorList>
            <person name="Kallberg Y."/>
            <person name="Tangrot J."/>
            <person name="Rosling A."/>
        </authorList>
    </citation>
    <scope>NUCLEOTIDE SEQUENCE</scope>
    <source>
        <strain evidence="1">MT106</strain>
    </source>
</reference>
<comment type="caution">
    <text evidence="1">The sequence shown here is derived from an EMBL/GenBank/DDBJ whole genome shotgun (WGS) entry which is preliminary data.</text>
</comment>
<accession>A0A9N9APJ3</accession>
<name>A0A9N9APJ3_9GLOM</name>
<sequence length="113" mass="13042">KAKHEAAGHNCFAQLRTVLEICVLGVLLRTQILQREHSKTNVFLIENTNVANCILAFVRTEEVMRASNLEFFENSAVVQSQEFWRNLSIPKEENDLLFYNDTSKVKDDTDRNL</sequence>